<reference evidence="1" key="1">
    <citation type="journal article" date="2019" name="Sci. Rep.">
        <title>Draft genome of Tanacetum cinerariifolium, the natural source of mosquito coil.</title>
        <authorList>
            <person name="Yamashiro T."/>
            <person name="Shiraishi A."/>
            <person name="Satake H."/>
            <person name="Nakayama K."/>
        </authorList>
    </citation>
    <scope>NUCLEOTIDE SEQUENCE</scope>
</reference>
<organism evidence="1">
    <name type="scientific">Tanacetum cinerariifolium</name>
    <name type="common">Dalmatian daisy</name>
    <name type="synonym">Chrysanthemum cinerariifolium</name>
    <dbReference type="NCBI Taxonomy" id="118510"/>
    <lineage>
        <taxon>Eukaryota</taxon>
        <taxon>Viridiplantae</taxon>
        <taxon>Streptophyta</taxon>
        <taxon>Embryophyta</taxon>
        <taxon>Tracheophyta</taxon>
        <taxon>Spermatophyta</taxon>
        <taxon>Magnoliopsida</taxon>
        <taxon>eudicotyledons</taxon>
        <taxon>Gunneridae</taxon>
        <taxon>Pentapetalae</taxon>
        <taxon>asterids</taxon>
        <taxon>campanulids</taxon>
        <taxon>Asterales</taxon>
        <taxon>Asteraceae</taxon>
        <taxon>Asteroideae</taxon>
        <taxon>Anthemideae</taxon>
        <taxon>Anthemidinae</taxon>
        <taxon>Tanacetum</taxon>
    </lineage>
</organism>
<comment type="caution">
    <text evidence="1">The sequence shown here is derived from an EMBL/GenBank/DDBJ whole genome shotgun (WGS) entry which is preliminary data.</text>
</comment>
<evidence type="ECO:0000313" key="1">
    <source>
        <dbReference type="EMBL" id="GFD10928.1"/>
    </source>
</evidence>
<gene>
    <name evidence="1" type="ORF">Tci_882897</name>
</gene>
<protein>
    <submittedName>
        <fullName evidence="1">Uncharacterized protein</fullName>
    </submittedName>
</protein>
<sequence>AITPDLPTEEPEYSLSMRDEHLSTILETESDEVIKSSVENLVPILSESEVTSDNESECDVPVKYESSLIFTTFLNHLFDCNNDFTSSDDKLLSNEDVPIENLCGIKTSAEQKQKLEEMMLELLDLCQEKEFYCVHNSIEDLIGRAMNTMLL</sequence>
<dbReference type="EMBL" id="BKCJ011255688">
    <property type="protein sequence ID" value="GFD10928.1"/>
    <property type="molecule type" value="Genomic_DNA"/>
</dbReference>
<accession>A0A699TP29</accession>
<name>A0A699TP29_TANCI</name>
<proteinExistence type="predicted"/>
<dbReference type="AlphaFoldDB" id="A0A699TP29"/>
<feature type="non-terminal residue" evidence="1">
    <location>
        <position position="1"/>
    </location>
</feature>